<dbReference type="GeneTree" id="ENSGT00950000182950"/>
<dbReference type="Gene3D" id="1.25.40.10">
    <property type="entry name" value="Tetratricopeptide repeat domain"/>
    <property type="match status" value="1"/>
</dbReference>
<keyword evidence="4" id="KW-0833">Ubl conjugation pathway</keyword>
<feature type="repeat" description="TPR" evidence="7">
    <location>
        <begin position="315"/>
        <end position="348"/>
    </location>
</feature>
<keyword evidence="9" id="KW-1185">Reference proteome</keyword>
<evidence type="ECO:0000256" key="7">
    <source>
        <dbReference type="PROSITE-ProRule" id="PRU00339"/>
    </source>
</evidence>
<reference evidence="8" key="1">
    <citation type="submission" date="2020-07" db="EMBL/GenBank/DDBJ databases">
        <title>A long reads based de novo assembly of the rainbow trout Arlee double haploid line genome.</title>
        <authorList>
            <person name="Gao G."/>
            <person name="Palti Y."/>
        </authorList>
    </citation>
    <scope>NUCLEOTIDE SEQUENCE [LARGE SCALE GENOMIC DNA]</scope>
</reference>
<dbReference type="GO" id="GO:0045842">
    <property type="term" value="P:positive regulation of mitotic metaphase/anaphase transition"/>
    <property type="evidence" value="ECO:0007669"/>
    <property type="project" value="TreeGrafter"/>
</dbReference>
<keyword evidence="5 7" id="KW-0802">TPR repeat</keyword>
<keyword evidence="2" id="KW-0677">Repeat</keyword>
<dbReference type="InterPro" id="IPR011990">
    <property type="entry name" value="TPR-like_helical_dom_sf"/>
</dbReference>
<accession>A0A8K9UYZ0</accession>
<keyword evidence="6" id="KW-0131">Cell cycle</keyword>
<evidence type="ECO:0000256" key="1">
    <source>
        <dbReference type="ARBA" id="ARBA00022618"/>
    </source>
</evidence>
<dbReference type="SMART" id="SM00028">
    <property type="entry name" value="TPR"/>
    <property type="match status" value="5"/>
</dbReference>
<dbReference type="Pfam" id="PF13424">
    <property type="entry name" value="TPR_12"/>
    <property type="match status" value="1"/>
</dbReference>
<evidence type="ECO:0000256" key="2">
    <source>
        <dbReference type="ARBA" id="ARBA00022737"/>
    </source>
</evidence>
<evidence type="ECO:0000256" key="5">
    <source>
        <dbReference type="ARBA" id="ARBA00022803"/>
    </source>
</evidence>
<dbReference type="AlphaFoldDB" id="A0A8K9UYZ0"/>
<evidence type="ECO:0000313" key="8">
    <source>
        <dbReference type="Ensembl" id="ENSOMYP00000118624.1"/>
    </source>
</evidence>
<evidence type="ECO:0000256" key="4">
    <source>
        <dbReference type="ARBA" id="ARBA00022786"/>
    </source>
</evidence>
<gene>
    <name evidence="8" type="primary">LOC110519964</name>
</gene>
<feature type="repeat" description="TPR" evidence="7">
    <location>
        <begin position="349"/>
        <end position="382"/>
    </location>
</feature>
<dbReference type="PANTHER" id="PTHR12558:SF9">
    <property type="entry name" value="CELL DIVISION CYCLE PROTEIN 16 HOMOLOG"/>
    <property type="match status" value="1"/>
</dbReference>
<keyword evidence="1" id="KW-0132">Cell division</keyword>
<dbReference type="GO" id="GO:0051301">
    <property type="term" value="P:cell division"/>
    <property type="evidence" value="ECO:0007669"/>
    <property type="project" value="UniProtKB-KW"/>
</dbReference>
<organism evidence="8 9">
    <name type="scientific">Oncorhynchus mykiss</name>
    <name type="common">Rainbow trout</name>
    <name type="synonym">Salmo gairdneri</name>
    <dbReference type="NCBI Taxonomy" id="8022"/>
    <lineage>
        <taxon>Eukaryota</taxon>
        <taxon>Metazoa</taxon>
        <taxon>Chordata</taxon>
        <taxon>Craniata</taxon>
        <taxon>Vertebrata</taxon>
        <taxon>Euteleostomi</taxon>
        <taxon>Actinopterygii</taxon>
        <taxon>Neopterygii</taxon>
        <taxon>Teleostei</taxon>
        <taxon>Protacanthopterygii</taxon>
        <taxon>Salmoniformes</taxon>
        <taxon>Salmonidae</taxon>
        <taxon>Salmoninae</taxon>
        <taxon>Oncorhynchus</taxon>
    </lineage>
</organism>
<evidence type="ECO:0000256" key="6">
    <source>
        <dbReference type="ARBA" id="ARBA00023306"/>
    </source>
</evidence>
<name>A0A8K9UYZ0_ONCMY</name>
<dbReference type="GO" id="GO:0005737">
    <property type="term" value="C:cytoplasm"/>
    <property type="evidence" value="ECO:0007669"/>
    <property type="project" value="TreeGrafter"/>
</dbReference>
<proteinExistence type="predicted"/>
<dbReference type="PROSITE" id="PS50005">
    <property type="entry name" value="TPR"/>
    <property type="match status" value="2"/>
</dbReference>
<dbReference type="Proteomes" id="UP000694395">
    <property type="component" value="Chromosome 3"/>
</dbReference>
<evidence type="ECO:0000313" key="9">
    <source>
        <dbReference type="Proteomes" id="UP000694395"/>
    </source>
</evidence>
<sequence length="459" mass="51895">MSESSRINSSICLLRGKIYDAMDNRPLATSSYKEALKLDVYCFEAFDLLTSHHMLTAQEGEARARLGTETDLRGLSNQKIRYNKPSDMVVPEMVNGLQDNLDVVVSLAERHYYNCDFKMCYKLTSMVMVKDPFHANCLPVHIGTLVELSKANELFYLSHRLVDLYPNNPVSWFAVGCYYLMVGHKNEHARRYLSKATTLERTYGPAWIAYGHSFAVESEHDQAMAAYFTAAQLMKGCHLPMLYIGLEYGLTNNSKLAERFFSQALSIAPEDPFVMHEVAVVAFQNGDWKTAEKLFLDAMDKIKAIGNEVTVDKWEPLLNNLGHVCRKLKKYVQALEYHRQALVLIPQHASTYSAIGYVHSLMGDFESAIDYFHTALGLKRDDTFSVTMLGHCIEMYIGDTDAYIGKTSYIGKMTSFYVETPSKLVDSAISATPVADRCIKSSTKPCNCHRQTLAVEWPY</sequence>
<dbReference type="SUPFAM" id="SSF48452">
    <property type="entry name" value="TPR-like"/>
    <property type="match status" value="1"/>
</dbReference>
<protein>
    <submittedName>
        <fullName evidence="8">Cell division cycle 16 homolog (S. cerevisiae)</fullName>
    </submittedName>
</protein>
<dbReference type="InterPro" id="IPR019734">
    <property type="entry name" value="TPR_rpt"/>
</dbReference>
<dbReference type="Ensembl" id="ENSOMYT00000138862.1">
    <property type="protein sequence ID" value="ENSOMYP00000118624.1"/>
    <property type="gene ID" value="ENSOMYG00000008313.2"/>
</dbReference>
<dbReference type="GO" id="GO:0016567">
    <property type="term" value="P:protein ubiquitination"/>
    <property type="evidence" value="ECO:0007669"/>
    <property type="project" value="TreeGrafter"/>
</dbReference>
<dbReference type="GO" id="GO:0031145">
    <property type="term" value="P:anaphase-promoting complex-dependent catabolic process"/>
    <property type="evidence" value="ECO:0007669"/>
    <property type="project" value="TreeGrafter"/>
</dbReference>
<reference evidence="8" key="2">
    <citation type="submission" date="2025-08" db="UniProtKB">
        <authorList>
            <consortium name="Ensembl"/>
        </authorList>
    </citation>
    <scope>IDENTIFICATION</scope>
</reference>
<keyword evidence="3" id="KW-0498">Mitosis</keyword>
<evidence type="ECO:0000256" key="3">
    <source>
        <dbReference type="ARBA" id="ARBA00022776"/>
    </source>
</evidence>
<dbReference type="GO" id="GO:0005680">
    <property type="term" value="C:anaphase-promoting complex"/>
    <property type="evidence" value="ECO:0007669"/>
    <property type="project" value="TreeGrafter"/>
</dbReference>
<dbReference type="PANTHER" id="PTHR12558">
    <property type="entry name" value="CELL DIVISION CYCLE 16,23,27"/>
    <property type="match status" value="1"/>
</dbReference>
<reference evidence="8" key="3">
    <citation type="submission" date="2025-09" db="UniProtKB">
        <authorList>
            <consortium name="Ensembl"/>
        </authorList>
    </citation>
    <scope>IDENTIFICATION</scope>
</reference>